<feature type="compositionally biased region" description="Basic and acidic residues" evidence="1">
    <location>
        <begin position="407"/>
        <end position="423"/>
    </location>
</feature>
<name>A0A1L8DFV9_9DIPT</name>
<evidence type="ECO:0000256" key="1">
    <source>
        <dbReference type="SAM" id="MobiDB-lite"/>
    </source>
</evidence>
<feature type="compositionally biased region" description="Basic and acidic residues" evidence="1">
    <location>
        <begin position="56"/>
        <end position="76"/>
    </location>
</feature>
<dbReference type="EMBL" id="GFDF01008860">
    <property type="protein sequence ID" value="JAV05224.1"/>
    <property type="molecule type" value="Transcribed_RNA"/>
</dbReference>
<feature type="compositionally biased region" description="Polar residues" evidence="1">
    <location>
        <begin position="1"/>
        <end position="26"/>
    </location>
</feature>
<sequence length="458" mass="50740">MSQQTAKATGRRTPQTKAKQVATNPTEGMVVSINMMDRSAVDELLEGPKVLVASPKDIKVSTPKETKVAAPKDTKTKSPGGDKTNGSTSKDEPKVPTEMHQNGSGAEKKGENGTDKTPEVTNGEGKVRESPRQKAKEQEKKVEQTEAKKVEVEKKPEPKVEKKTEQKVEKKPEQKKPEEKKKTELNASTASLVKEKELKGFPEDVPESTAVKLDEGTFDSPRPNKTPGKGLKGPAGSLRARISPFRMNDGLQNVSTIVNLSTVSEQSDEVVQSPDQSFGSLRHISGRRSLRNLPARDYTFQSSQRESYRKLADDDSFDYRSPVASVKGRKRELTPTDSDDDIRIVDKTPQKRARLDLSSFLGFMVSPVTRLRNEFRKARIQSSTPNQSFAAVEDVGKEATEQPEDVNDSKEMTTDGDDLKKSIELGQEANDDMELLKDKIEDVEMVTPLQVRRACNIM</sequence>
<accession>A0A1L8DFV9</accession>
<feature type="region of interest" description="Disordered" evidence="1">
    <location>
        <begin position="382"/>
        <end position="426"/>
    </location>
</feature>
<feature type="compositionally biased region" description="Polar residues" evidence="1">
    <location>
        <begin position="266"/>
        <end position="279"/>
    </location>
</feature>
<feature type="compositionally biased region" description="Basic and acidic residues" evidence="1">
    <location>
        <begin position="193"/>
        <end position="202"/>
    </location>
</feature>
<feature type="region of interest" description="Disordered" evidence="1">
    <location>
        <begin position="51"/>
        <end position="247"/>
    </location>
</feature>
<organism evidence="2">
    <name type="scientific">Nyssomyia neivai</name>
    <dbReference type="NCBI Taxonomy" id="330878"/>
    <lineage>
        <taxon>Eukaryota</taxon>
        <taxon>Metazoa</taxon>
        <taxon>Ecdysozoa</taxon>
        <taxon>Arthropoda</taxon>
        <taxon>Hexapoda</taxon>
        <taxon>Insecta</taxon>
        <taxon>Pterygota</taxon>
        <taxon>Neoptera</taxon>
        <taxon>Endopterygota</taxon>
        <taxon>Diptera</taxon>
        <taxon>Nematocera</taxon>
        <taxon>Psychodoidea</taxon>
        <taxon>Psychodidae</taxon>
        <taxon>Nyssomyia</taxon>
    </lineage>
</organism>
<evidence type="ECO:0000313" key="2">
    <source>
        <dbReference type="EMBL" id="JAV05224.1"/>
    </source>
</evidence>
<dbReference type="AlphaFoldDB" id="A0A1L8DFV9"/>
<reference evidence="2" key="1">
    <citation type="submission" date="2016-12" db="EMBL/GenBank/DDBJ databases">
        <title>An insight into the sialome and mialome of the sand fly, Nyssomyia neivai.</title>
        <authorList>
            <person name="Sebastian V."/>
            <person name="Goulart T.M."/>
            <person name="Oliveira W."/>
            <person name="Calvo E."/>
            <person name="Oliveira L.F."/>
            <person name="Pinto M.C."/>
            <person name="Rosselino A.M."/>
            <person name="Ribeiro J.M."/>
        </authorList>
    </citation>
    <scope>NUCLEOTIDE SEQUENCE</scope>
</reference>
<feature type="region of interest" description="Disordered" evidence="1">
    <location>
        <begin position="1"/>
        <end position="30"/>
    </location>
</feature>
<protein>
    <submittedName>
        <fullName evidence="2">Proteinral transcriptional corepressor trfa</fullName>
    </submittedName>
</protein>
<proteinExistence type="predicted"/>
<feature type="compositionally biased region" description="Basic and acidic residues" evidence="1">
    <location>
        <begin position="125"/>
        <end position="184"/>
    </location>
</feature>
<feature type="compositionally biased region" description="Basic and acidic residues" evidence="1">
    <location>
        <begin position="106"/>
        <end position="118"/>
    </location>
</feature>
<feature type="region of interest" description="Disordered" evidence="1">
    <location>
        <begin position="266"/>
        <end position="342"/>
    </location>
</feature>